<dbReference type="EMBL" id="CAADFE010000148">
    <property type="protein sequence ID" value="VFJ77907.1"/>
    <property type="molecule type" value="Genomic_DNA"/>
</dbReference>
<reference evidence="1" key="1">
    <citation type="submission" date="2019-02" db="EMBL/GenBank/DDBJ databases">
        <authorList>
            <person name="Gruber-Vodicka R. H."/>
            <person name="Seah K. B. B."/>
        </authorList>
    </citation>
    <scope>NUCLEOTIDE SEQUENCE</scope>
    <source>
        <strain evidence="1">BECK_BZ131</strain>
    </source>
</reference>
<organism evidence="1">
    <name type="scientific">Candidatus Kentrum sp. FW</name>
    <dbReference type="NCBI Taxonomy" id="2126338"/>
    <lineage>
        <taxon>Bacteria</taxon>
        <taxon>Pseudomonadati</taxon>
        <taxon>Pseudomonadota</taxon>
        <taxon>Gammaproteobacteria</taxon>
        <taxon>Candidatus Kentrum</taxon>
    </lineage>
</organism>
<sequence>MIDGEAQFLQQTLGRFQVVHVGESLFQVREDGGVEIEGLAVFLNKAGGIVGHGLITRQGLVQGLGVAGVQRGQEFDAQEFGNLFEFGLFGCGIGIVRYESAPWRGLNQVMICRAKPREGWEKPNPARYRCQ</sequence>
<name>A0A450U3W1_9GAMM</name>
<protein>
    <submittedName>
        <fullName evidence="1">Uncharacterized protein</fullName>
    </submittedName>
</protein>
<proteinExistence type="predicted"/>
<dbReference type="AlphaFoldDB" id="A0A450U3W1"/>
<accession>A0A450U3W1</accession>
<gene>
    <name evidence="1" type="ORF">BECKFW1821C_GA0114237_11487</name>
</gene>
<evidence type="ECO:0000313" key="1">
    <source>
        <dbReference type="EMBL" id="VFJ77907.1"/>
    </source>
</evidence>